<comment type="caution">
    <text evidence="3">The sequence shown here is derived from an EMBL/GenBank/DDBJ whole genome shotgun (WGS) entry which is preliminary data.</text>
</comment>
<gene>
    <name evidence="3" type="ORF">ACFQGU_16205</name>
</gene>
<dbReference type="Proteomes" id="UP001596138">
    <property type="component" value="Unassembled WGS sequence"/>
</dbReference>
<evidence type="ECO:0000313" key="3">
    <source>
        <dbReference type="EMBL" id="MFC6239418.1"/>
    </source>
</evidence>
<keyword evidence="2" id="KW-0812">Transmembrane</keyword>
<proteinExistence type="predicted"/>
<reference evidence="4" key="1">
    <citation type="journal article" date="2019" name="Int. J. Syst. Evol. Microbiol.">
        <title>The Global Catalogue of Microorganisms (GCM) 10K type strain sequencing project: providing services to taxonomists for standard genome sequencing and annotation.</title>
        <authorList>
            <consortium name="The Broad Institute Genomics Platform"/>
            <consortium name="The Broad Institute Genome Sequencing Center for Infectious Disease"/>
            <person name="Wu L."/>
            <person name="Ma J."/>
        </authorList>
    </citation>
    <scope>NUCLEOTIDE SEQUENCE [LARGE SCALE GENOMIC DNA]</scope>
    <source>
        <strain evidence="4">CGMCC 4.7317</strain>
    </source>
</reference>
<dbReference type="EMBL" id="JBHSTI010000028">
    <property type="protein sequence ID" value="MFC6239418.1"/>
    <property type="molecule type" value="Genomic_DNA"/>
</dbReference>
<feature type="transmembrane region" description="Helical" evidence="2">
    <location>
        <begin position="6"/>
        <end position="31"/>
    </location>
</feature>
<dbReference type="RefSeq" id="WP_386768702.1">
    <property type="nucleotide sequence ID" value="NZ_JBHSTI010000028.1"/>
</dbReference>
<feature type="transmembrane region" description="Helical" evidence="2">
    <location>
        <begin position="68"/>
        <end position="97"/>
    </location>
</feature>
<organism evidence="3 4">
    <name type="scientific">Longivirga aurantiaca</name>
    <dbReference type="NCBI Taxonomy" id="1837743"/>
    <lineage>
        <taxon>Bacteria</taxon>
        <taxon>Bacillati</taxon>
        <taxon>Actinomycetota</taxon>
        <taxon>Actinomycetes</taxon>
        <taxon>Sporichthyales</taxon>
        <taxon>Sporichthyaceae</taxon>
        <taxon>Longivirga</taxon>
    </lineage>
</organism>
<keyword evidence="2" id="KW-0472">Membrane</keyword>
<feature type="region of interest" description="Disordered" evidence="1">
    <location>
        <begin position="342"/>
        <end position="376"/>
    </location>
</feature>
<evidence type="ECO:0000313" key="4">
    <source>
        <dbReference type="Proteomes" id="UP001596138"/>
    </source>
</evidence>
<accession>A0ABW1T3U4</accession>
<feature type="transmembrane region" description="Helical" evidence="2">
    <location>
        <begin position="128"/>
        <end position="150"/>
    </location>
</feature>
<sequence>MTTSLPVSILCFLVGLAIVLAVGSSILRTLVVPRGVRSKLSASVLRATLGAYRFVAHRTTTYAARDAVLAYAAPTSLIITLATWLGLLFVGFTFLLFSFSPLDWAASFREAGSSLFTLGFASTDRGQLTAIDFIAAATGPVVVGLLIGYLPSLYAAYNRREVDVALLYARGGEPNWGPEIVGRHAIVNSSGELATLWRDWERWAADVAESHTNYPVLIHVRSAQPHRNWLVALLAVLDSAAFELACNPHNPQGPARVALRQGIVAIHDIARAEGIPVDDDPDPDTEIELPYEQFAEAYAMLSDFGYLMSRTPEEAWPHFRGWRVNYEHSAYELARRIDAVPAPWSGPRTPPLPEISPYRPVNRMPGGRSGRPVPGE</sequence>
<evidence type="ECO:0000256" key="2">
    <source>
        <dbReference type="SAM" id="Phobius"/>
    </source>
</evidence>
<keyword evidence="2" id="KW-1133">Transmembrane helix</keyword>
<evidence type="ECO:0000256" key="1">
    <source>
        <dbReference type="SAM" id="MobiDB-lite"/>
    </source>
</evidence>
<name>A0ABW1T3U4_9ACTN</name>
<protein>
    <submittedName>
        <fullName evidence="3">Uncharacterized protein</fullName>
    </submittedName>
</protein>
<keyword evidence="4" id="KW-1185">Reference proteome</keyword>